<dbReference type="Proteomes" id="UP000053558">
    <property type="component" value="Unassembled WGS sequence"/>
</dbReference>
<comment type="caution">
    <text evidence="2">The sequence shown here is derived from an EMBL/GenBank/DDBJ whole genome shotgun (WGS) entry which is preliminary data.</text>
</comment>
<dbReference type="AlphaFoldDB" id="A0A5M3MTD0"/>
<reference evidence="3" key="1">
    <citation type="journal article" date="2012" name="Science">
        <title>The Paleozoic origin of enzymatic lignin decomposition reconstructed from 31 fungal genomes.</title>
        <authorList>
            <person name="Floudas D."/>
            <person name="Binder M."/>
            <person name="Riley R."/>
            <person name="Barry K."/>
            <person name="Blanchette R.A."/>
            <person name="Henrissat B."/>
            <person name="Martinez A.T."/>
            <person name="Otillar R."/>
            <person name="Spatafora J.W."/>
            <person name="Yadav J.S."/>
            <person name="Aerts A."/>
            <person name="Benoit I."/>
            <person name="Boyd A."/>
            <person name="Carlson A."/>
            <person name="Copeland A."/>
            <person name="Coutinho P.M."/>
            <person name="de Vries R.P."/>
            <person name="Ferreira P."/>
            <person name="Findley K."/>
            <person name="Foster B."/>
            <person name="Gaskell J."/>
            <person name="Glotzer D."/>
            <person name="Gorecki P."/>
            <person name="Heitman J."/>
            <person name="Hesse C."/>
            <person name="Hori C."/>
            <person name="Igarashi K."/>
            <person name="Jurgens J.A."/>
            <person name="Kallen N."/>
            <person name="Kersten P."/>
            <person name="Kohler A."/>
            <person name="Kuees U."/>
            <person name="Kumar T.K.A."/>
            <person name="Kuo A."/>
            <person name="LaButti K."/>
            <person name="Larrondo L.F."/>
            <person name="Lindquist E."/>
            <person name="Ling A."/>
            <person name="Lombard V."/>
            <person name="Lucas S."/>
            <person name="Lundell T."/>
            <person name="Martin R."/>
            <person name="McLaughlin D.J."/>
            <person name="Morgenstern I."/>
            <person name="Morin E."/>
            <person name="Murat C."/>
            <person name="Nagy L.G."/>
            <person name="Nolan M."/>
            <person name="Ohm R.A."/>
            <person name="Patyshakuliyeva A."/>
            <person name="Rokas A."/>
            <person name="Ruiz-Duenas F.J."/>
            <person name="Sabat G."/>
            <person name="Salamov A."/>
            <person name="Samejima M."/>
            <person name="Schmutz J."/>
            <person name="Slot J.C."/>
            <person name="St John F."/>
            <person name="Stenlid J."/>
            <person name="Sun H."/>
            <person name="Sun S."/>
            <person name="Syed K."/>
            <person name="Tsang A."/>
            <person name="Wiebenga A."/>
            <person name="Young D."/>
            <person name="Pisabarro A."/>
            <person name="Eastwood D.C."/>
            <person name="Martin F."/>
            <person name="Cullen D."/>
            <person name="Grigoriev I.V."/>
            <person name="Hibbett D.S."/>
        </authorList>
    </citation>
    <scope>NUCLEOTIDE SEQUENCE [LARGE SCALE GENOMIC DNA]</scope>
    <source>
        <strain evidence="3">RWD-64-598 SS2</strain>
    </source>
</reference>
<dbReference type="KEGG" id="cput:CONPUDRAFT_81567"/>
<evidence type="ECO:0000256" key="1">
    <source>
        <dbReference type="SAM" id="MobiDB-lite"/>
    </source>
</evidence>
<sequence length="66" mass="7167">MKGYAVRLLAVIRTAGDTLLRARHSIVEALVADVGRQILDPSSEPLQAAAEPAYERLPARAGKREK</sequence>
<name>A0A5M3MTD0_CONPW</name>
<organism evidence="2 3">
    <name type="scientific">Coniophora puteana (strain RWD-64-598)</name>
    <name type="common">Brown rot fungus</name>
    <dbReference type="NCBI Taxonomy" id="741705"/>
    <lineage>
        <taxon>Eukaryota</taxon>
        <taxon>Fungi</taxon>
        <taxon>Dikarya</taxon>
        <taxon>Basidiomycota</taxon>
        <taxon>Agaricomycotina</taxon>
        <taxon>Agaricomycetes</taxon>
        <taxon>Agaricomycetidae</taxon>
        <taxon>Boletales</taxon>
        <taxon>Coniophorineae</taxon>
        <taxon>Coniophoraceae</taxon>
        <taxon>Coniophora</taxon>
    </lineage>
</organism>
<dbReference type="RefSeq" id="XP_007767533.1">
    <property type="nucleotide sequence ID" value="XM_007769343.1"/>
</dbReference>
<accession>A0A5M3MTD0</accession>
<feature type="region of interest" description="Disordered" evidence="1">
    <location>
        <begin position="45"/>
        <end position="66"/>
    </location>
</feature>
<evidence type="ECO:0000313" key="2">
    <source>
        <dbReference type="EMBL" id="EIW81915.1"/>
    </source>
</evidence>
<keyword evidence="3" id="KW-1185">Reference proteome</keyword>
<dbReference type="EMBL" id="JH711577">
    <property type="protein sequence ID" value="EIW81915.1"/>
    <property type="molecule type" value="Genomic_DNA"/>
</dbReference>
<evidence type="ECO:0000313" key="3">
    <source>
        <dbReference type="Proteomes" id="UP000053558"/>
    </source>
</evidence>
<protein>
    <submittedName>
        <fullName evidence="2">Uncharacterized protein</fullName>
    </submittedName>
</protein>
<feature type="compositionally biased region" description="Basic and acidic residues" evidence="1">
    <location>
        <begin position="53"/>
        <end position="66"/>
    </location>
</feature>
<gene>
    <name evidence="2" type="ORF">CONPUDRAFT_81567</name>
</gene>
<dbReference type="GeneID" id="19210262"/>
<proteinExistence type="predicted"/>